<dbReference type="EMBL" id="GGMS01008452">
    <property type="protein sequence ID" value="MBY77655.1"/>
    <property type="molecule type" value="Transcribed_RNA"/>
</dbReference>
<dbReference type="AlphaFoldDB" id="A0A2S2QIT4"/>
<dbReference type="RefSeq" id="XP_025409506.1">
    <property type="nucleotide sequence ID" value="XM_025553721.1"/>
</dbReference>
<name>A0A2S2QIT4_9HEMI</name>
<evidence type="ECO:0000313" key="1">
    <source>
        <dbReference type="EMBL" id="MBY77655.1"/>
    </source>
</evidence>
<evidence type="ECO:0000313" key="2">
    <source>
        <dbReference type="Proteomes" id="UP000694846"/>
    </source>
</evidence>
<reference evidence="1" key="1">
    <citation type="submission" date="2018-04" db="EMBL/GenBank/DDBJ databases">
        <title>Transcriptome assembly of Sipha flava.</title>
        <authorList>
            <person name="Scully E.D."/>
            <person name="Geib S.M."/>
            <person name="Palmer N.A."/>
            <person name="Koch K."/>
            <person name="Bradshaw J."/>
            <person name="Heng-Moss T."/>
            <person name="Sarath G."/>
        </authorList>
    </citation>
    <scope>NUCLEOTIDE SEQUENCE</scope>
</reference>
<keyword evidence="2" id="KW-1185">Reference proteome</keyword>
<reference evidence="3" key="2">
    <citation type="submission" date="2025-04" db="UniProtKB">
        <authorList>
            <consortium name="RefSeq"/>
        </authorList>
    </citation>
    <scope>IDENTIFICATION</scope>
</reference>
<dbReference type="Proteomes" id="UP000694846">
    <property type="component" value="Unplaced"/>
</dbReference>
<gene>
    <name evidence="3" type="primary">LOC112682938</name>
    <name evidence="1" type="ORF">g.53503</name>
</gene>
<accession>A0A2S2QIT4</accession>
<sequence length="544" mass="61114">MEDINAEFMKSGLQRLWAKRQGTLLGPMHEICDEILDQGQCASSFDNQPIDGELLAERVKSINEACYLEKELADTSDPDKINVSSKFHCLKAKNNNSELNVEKTSVVDLDGAELNDFPARYSVPSLQPYEFAAVGVWIHPNIVPGFKYKVRPIEEKERTRFLFDKRALELTSIGRGYSRRLTFEASPGLLNNNDNYFWTDSMPFGYAFQIHVVSVGDNFTVYDANNIAVASLEITKIPSAQKEIKHDVTENREVRKHVEVNMMCKIDWFYKDDLSAITPVTGIAVVSKSSRGSAKLVKILDAAIGFMPCRGYTLIPGVDDKQRQLVLNGSSIGDAPTMYTMTGLEPYEMPVIGTYVDPRVIPGFHYKVRPTGHKNYFFEGNALQLVNIGMGYGKRITFKPDSQNLNNNTNFFWSDSYPEGYGFQPQAVFCGMKFEVMDGTQNIGEATVFRCDNPQIEDQQCIVKGKNGVTVTKYIHVDVTCQVILKSDKFDQESHALRVSGTAVVVKCPKQNEAKLLYIDNVGLSSKLNLLFMNQKSHIIFQAI</sequence>
<dbReference type="OrthoDB" id="5953973at2759"/>
<evidence type="ECO:0000313" key="3">
    <source>
        <dbReference type="RefSeq" id="XP_025409506.1"/>
    </source>
</evidence>
<organism evidence="1">
    <name type="scientific">Sipha flava</name>
    <name type="common">yellow sugarcane aphid</name>
    <dbReference type="NCBI Taxonomy" id="143950"/>
    <lineage>
        <taxon>Eukaryota</taxon>
        <taxon>Metazoa</taxon>
        <taxon>Ecdysozoa</taxon>
        <taxon>Arthropoda</taxon>
        <taxon>Hexapoda</taxon>
        <taxon>Insecta</taxon>
        <taxon>Pterygota</taxon>
        <taxon>Neoptera</taxon>
        <taxon>Paraneoptera</taxon>
        <taxon>Hemiptera</taxon>
        <taxon>Sternorrhyncha</taxon>
        <taxon>Aphidomorpha</taxon>
        <taxon>Aphidoidea</taxon>
        <taxon>Aphididae</taxon>
        <taxon>Sipha</taxon>
    </lineage>
</organism>
<dbReference type="GeneID" id="112682938"/>
<proteinExistence type="predicted"/>
<protein>
    <submittedName>
        <fullName evidence="3">Uncharacterized protein LOC112682938</fullName>
    </submittedName>
</protein>